<evidence type="ECO:0000259" key="2">
    <source>
        <dbReference type="PROSITE" id="PS50878"/>
    </source>
</evidence>
<evidence type="ECO:0000313" key="3">
    <source>
        <dbReference type="EMBL" id="GFY31967.1"/>
    </source>
</evidence>
<accession>A0A8X7BIT0</accession>
<feature type="domain" description="Reverse transcriptase" evidence="2">
    <location>
        <begin position="102"/>
        <end position="371"/>
    </location>
</feature>
<protein>
    <submittedName>
        <fullName evidence="3">RNA-directed DNA polymerase from mobile element jockey</fullName>
    </submittedName>
</protein>
<dbReference type="AlphaFoldDB" id="A0A8X7BIT0"/>
<dbReference type="EMBL" id="BMAU01021401">
    <property type="protein sequence ID" value="GFY31967.1"/>
    <property type="molecule type" value="Genomic_DNA"/>
</dbReference>
<evidence type="ECO:0000313" key="4">
    <source>
        <dbReference type="Proteomes" id="UP000887159"/>
    </source>
</evidence>
<dbReference type="CDD" id="cd01650">
    <property type="entry name" value="RT_nLTR_like"/>
    <property type="match status" value="1"/>
</dbReference>
<keyword evidence="3" id="KW-0695">RNA-directed DNA polymerase</keyword>
<dbReference type="Pfam" id="PF00078">
    <property type="entry name" value="RVT_1"/>
    <property type="match status" value="1"/>
</dbReference>
<comment type="caution">
    <text evidence="3">The sequence shown here is derived from an EMBL/GenBank/DDBJ whole genome shotgun (WGS) entry which is preliminary data.</text>
</comment>
<dbReference type="Proteomes" id="UP000887159">
    <property type="component" value="Unassembled WGS sequence"/>
</dbReference>
<dbReference type="GO" id="GO:0003964">
    <property type="term" value="F:RNA-directed DNA polymerase activity"/>
    <property type="evidence" value="ECO:0007669"/>
    <property type="project" value="UniProtKB-KW"/>
</dbReference>
<dbReference type="SUPFAM" id="SSF56672">
    <property type="entry name" value="DNA/RNA polymerases"/>
    <property type="match status" value="1"/>
</dbReference>
<feature type="region of interest" description="Disordered" evidence="1">
    <location>
        <begin position="500"/>
        <end position="522"/>
    </location>
</feature>
<name>A0A8X7BIT0_TRICX</name>
<keyword evidence="3" id="KW-0808">Transferase</keyword>
<evidence type="ECO:0000256" key="1">
    <source>
        <dbReference type="SAM" id="MobiDB-lite"/>
    </source>
</evidence>
<dbReference type="InterPro" id="IPR000477">
    <property type="entry name" value="RT_dom"/>
</dbReference>
<keyword evidence="4" id="KW-1185">Reference proteome</keyword>
<dbReference type="InterPro" id="IPR043502">
    <property type="entry name" value="DNA/RNA_pol_sf"/>
</dbReference>
<keyword evidence="3" id="KW-0548">Nucleotidyltransferase</keyword>
<proteinExistence type="predicted"/>
<organism evidence="3 4">
    <name type="scientific">Trichonephila clavipes</name>
    <name type="common">Golden silk orbweaver</name>
    <name type="synonym">Nephila clavipes</name>
    <dbReference type="NCBI Taxonomy" id="2585209"/>
    <lineage>
        <taxon>Eukaryota</taxon>
        <taxon>Metazoa</taxon>
        <taxon>Ecdysozoa</taxon>
        <taxon>Arthropoda</taxon>
        <taxon>Chelicerata</taxon>
        <taxon>Arachnida</taxon>
        <taxon>Araneae</taxon>
        <taxon>Araneomorphae</taxon>
        <taxon>Entelegynae</taxon>
        <taxon>Araneoidea</taxon>
        <taxon>Nephilidae</taxon>
        <taxon>Trichonephila</taxon>
    </lineage>
</organism>
<dbReference type="PROSITE" id="PS50878">
    <property type="entry name" value="RT_POL"/>
    <property type="match status" value="1"/>
</dbReference>
<reference evidence="3" key="1">
    <citation type="submission" date="2020-08" db="EMBL/GenBank/DDBJ databases">
        <title>Multicomponent nature underlies the extraordinary mechanical properties of spider dragline silk.</title>
        <authorList>
            <person name="Kono N."/>
            <person name="Nakamura H."/>
            <person name="Mori M."/>
            <person name="Yoshida Y."/>
            <person name="Ohtoshi R."/>
            <person name="Malay A.D."/>
            <person name="Moran D.A.P."/>
            <person name="Tomita M."/>
            <person name="Numata K."/>
            <person name="Arakawa K."/>
        </authorList>
    </citation>
    <scope>NUCLEOTIDE SEQUENCE</scope>
</reference>
<dbReference type="PANTHER" id="PTHR19446">
    <property type="entry name" value="REVERSE TRANSCRIPTASES"/>
    <property type="match status" value="1"/>
</dbReference>
<sequence length="522" mass="60821">MGLHYSTQDKVDLFADSLESSFQENTEPYDDDFIDHVEERVHNFLHRNSRRHTAPLTSPQEIMDIILQLNNKKAPGKDGIKNIALKALPLNAITNITKIFNSCLQQNYFPQEWKHALITVIPKAGKDDKFPDNYRPISLISSLGKIFEKILLKHINRYCDENKIIPDFQHGFRSQTSTQHQLLRATNLIINGFNNKTYTVGLFLDVKKAFDRMWHDGLIYKMILFKFPTYLIKIIHSYLDNRTFNVKLNSVLSSQRPILASTPQGSILSPALYNIYTSDFPTDNNMTVCLFADDAALLCTRNTVQEAIKITQNYIYKLELWLTKWRIAINTDKTHAIVFRKLRSHNSPPPLQIFNSTIEWTFQVKYLGLILNDNLTYKPHFDETTKKFWRKFYSLIDILGRKSKLSLKNRLFVYKQYIRPILLYGCAIWGSAGNVHIENLQRLQNRPLRLIARAPRFLPRYILHEERRVEPIHTIIAELASNFHSSIPYHSNETINSQNHFRNLPPSTHRMPHNASSLIPSF</sequence>
<gene>
    <name evidence="3" type="primary">pol</name>
    <name evidence="3" type="ORF">TNCV_2621041</name>
</gene>